<comment type="caution">
    <text evidence="3">The sequence shown here is derived from an EMBL/GenBank/DDBJ whole genome shotgun (WGS) entry which is preliminary data.</text>
</comment>
<feature type="chain" id="PRO_5041997171" evidence="1">
    <location>
        <begin position="24"/>
        <end position="214"/>
    </location>
</feature>
<accession>A0AAD7QHN4</accession>
<dbReference type="Pfam" id="PF03181">
    <property type="entry name" value="BURP"/>
    <property type="match status" value="1"/>
</dbReference>
<dbReference type="Proteomes" id="UP001163823">
    <property type="component" value="Chromosome 1"/>
</dbReference>
<feature type="domain" description="BURP" evidence="2">
    <location>
        <begin position="98"/>
        <end position="214"/>
    </location>
</feature>
<evidence type="ECO:0000259" key="2">
    <source>
        <dbReference type="PROSITE" id="PS51277"/>
    </source>
</evidence>
<proteinExistence type="predicted"/>
<organism evidence="3 4">
    <name type="scientific">Quillaja saponaria</name>
    <name type="common">Soap bark tree</name>
    <dbReference type="NCBI Taxonomy" id="32244"/>
    <lineage>
        <taxon>Eukaryota</taxon>
        <taxon>Viridiplantae</taxon>
        <taxon>Streptophyta</taxon>
        <taxon>Embryophyta</taxon>
        <taxon>Tracheophyta</taxon>
        <taxon>Spermatophyta</taxon>
        <taxon>Magnoliopsida</taxon>
        <taxon>eudicotyledons</taxon>
        <taxon>Gunneridae</taxon>
        <taxon>Pentapetalae</taxon>
        <taxon>rosids</taxon>
        <taxon>fabids</taxon>
        <taxon>Fabales</taxon>
        <taxon>Quillajaceae</taxon>
        <taxon>Quillaja</taxon>
    </lineage>
</organism>
<dbReference type="AlphaFoldDB" id="A0AAD7QHN4"/>
<dbReference type="PANTHER" id="PTHR31236:SF2">
    <property type="entry name" value="BURP DOMAIN PROTEIN RD22"/>
    <property type="match status" value="1"/>
</dbReference>
<dbReference type="InterPro" id="IPR044816">
    <property type="entry name" value="BURP"/>
</dbReference>
<gene>
    <name evidence="3" type="ORF">O6P43_000895</name>
</gene>
<dbReference type="PANTHER" id="PTHR31236">
    <property type="entry name" value="BURP DOMAIN PROTEIN USPL1-LIKE"/>
    <property type="match status" value="1"/>
</dbReference>
<evidence type="ECO:0000313" key="3">
    <source>
        <dbReference type="EMBL" id="KAJ7981660.1"/>
    </source>
</evidence>
<feature type="signal peptide" evidence="1">
    <location>
        <begin position="1"/>
        <end position="23"/>
    </location>
</feature>
<dbReference type="PROSITE" id="PS51277">
    <property type="entry name" value="BURP"/>
    <property type="match status" value="1"/>
</dbReference>
<keyword evidence="1" id="KW-0732">Signal</keyword>
<evidence type="ECO:0000313" key="4">
    <source>
        <dbReference type="Proteomes" id="UP001163823"/>
    </source>
</evidence>
<evidence type="ECO:0000256" key="1">
    <source>
        <dbReference type="SAM" id="SignalP"/>
    </source>
</evidence>
<protein>
    <submittedName>
        <fullName evidence="3">BURP domain protein RD22</fullName>
    </submittedName>
</protein>
<dbReference type="SMART" id="SM01045">
    <property type="entry name" value="BURP"/>
    <property type="match status" value="1"/>
</dbReference>
<keyword evidence="4" id="KW-1185">Reference proteome</keyword>
<reference evidence="3 4" key="1">
    <citation type="journal article" date="2023" name="Science">
        <title>Elucidation of the pathway for biosynthesis of saponin adjuvants from the soapbark tree.</title>
        <authorList>
            <person name="Reed J."/>
            <person name="Orme A."/>
            <person name="El-Demerdash A."/>
            <person name="Owen C."/>
            <person name="Martin L.B.B."/>
            <person name="Misra R.C."/>
            <person name="Kikuchi S."/>
            <person name="Rejzek M."/>
            <person name="Martin A.C."/>
            <person name="Harkess A."/>
            <person name="Leebens-Mack J."/>
            <person name="Louveau T."/>
            <person name="Stephenson M.J."/>
            <person name="Osbourn A."/>
        </authorList>
    </citation>
    <scope>NUCLEOTIDE SEQUENCE [LARGE SCALE GENOMIC DNA]</scope>
    <source>
        <strain evidence="3">S10</strain>
    </source>
</reference>
<sequence>MEFLHHALFAFLCFCLVLVGSHASSPAEAYWKSILPNTPMPETLRYLIQPGAKITHTNNLDTNLVELPYNDAASATSIPKEKLKELLNQTNFFFEKDLLGKNVRVLTTEIEKETKKQQHNIVKGVQRVKDRAVVCHKMNYAYAVFYCHEVGATNVYTVPLVAADGTKAKAVAVCHTNTDNWNVKHLAFQELQVKPGTVPVCHFLLPESLIWVPN</sequence>
<name>A0AAD7QHN4_QUISA</name>
<dbReference type="KEGG" id="qsa:O6P43_000895"/>
<dbReference type="InterPro" id="IPR004873">
    <property type="entry name" value="BURP_dom"/>
</dbReference>
<dbReference type="EMBL" id="JARAOO010000001">
    <property type="protein sequence ID" value="KAJ7981660.1"/>
    <property type="molecule type" value="Genomic_DNA"/>
</dbReference>